<feature type="transmembrane region" description="Helical" evidence="7">
    <location>
        <begin position="316"/>
        <end position="336"/>
    </location>
</feature>
<keyword evidence="3 7" id="KW-0812">Transmembrane</keyword>
<name>A0A931G4W4_9ACTN</name>
<evidence type="ECO:0000313" key="9">
    <source>
        <dbReference type="Proteomes" id="UP000598146"/>
    </source>
</evidence>
<feature type="transmembrane region" description="Helical" evidence="7">
    <location>
        <begin position="243"/>
        <end position="262"/>
    </location>
</feature>
<keyword evidence="2" id="KW-1003">Cell membrane</keyword>
<keyword evidence="9" id="KW-1185">Reference proteome</keyword>
<sequence length="483" mass="49251">MKRTGWLVLAGSLATGLLNYGYTVTLIFLLRPADFAKVASISSLLLLVGTAASATIPWVLAREICNSAHSADRRRHAVGFALTTSALAGIAAAAVLWLVEAAYADTSLILLSAVSCLSIFVTAAGAGYLQGRQRLAELTMYRLAEVAAKIVIGLGGAALAGSATAGVAGMATGSTLCACWALWIMRSDIGRRGRGQAGDRTLWRDAIGIGAVQCLCSLVQAADVIVLSLSVGATPAAAGYQGLMVLGRIPLFVSTALSVIAFPRLAADDITEYEARRVTRETLALYLVLSGLVVVALAALPRSILAMILPAHYAKFHALLLPLALAGALAGLLSLATTFLQAAGRYRAAIIVLAISAVAAAAALTAASGDLRVFAWTSASTTAATALVTMILVAPRRPASSVGTGHAVEGQVTAGSRDTRVLRPAAAATKAAPANRSSPASVTTSNPAPWPHGSPVAGQHSSATPATGAVSGRCRPANWSASR</sequence>
<feature type="transmembrane region" description="Helical" evidence="7">
    <location>
        <begin position="283"/>
        <end position="304"/>
    </location>
</feature>
<feature type="transmembrane region" description="Helical" evidence="7">
    <location>
        <begin position="373"/>
        <end position="394"/>
    </location>
</feature>
<proteinExistence type="predicted"/>
<evidence type="ECO:0000256" key="5">
    <source>
        <dbReference type="ARBA" id="ARBA00023136"/>
    </source>
</evidence>
<organism evidence="8 9">
    <name type="scientific">Actinoplanes aureus</name>
    <dbReference type="NCBI Taxonomy" id="2792083"/>
    <lineage>
        <taxon>Bacteria</taxon>
        <taxon>Bacillati</taxon>
        <taxon>Actinomycetota</taxon>
        <taxon>Actinomycetes</taxon>
        <taxon>Micromonosporales</taxon>
        <taxon>Micromonosporaceae</taxon>
        <taxon>Actinoplanes</taxon>
    </lineage>
</organism>
<keyword evidence="4 7" id="KW-1133">Transmembrane helix</keyword>
<reference evidence="8" key="1">
    <citation type="submission" date="2020-11" db="EMBL/GenBank/DDBJ databases">
        <title>Isolation and identification of active actinomycetes.</title>
        <authorList>
            <person name="Sun X."/>
        </authorList>
    </citation>
    <scope>NUCLEOTIDE SEQUENCE</scope>
    <source>
        <strain evidence="8">NEAU-A11</strain>
    </source>
</reference>
<feature type="compositionally biased region" description="Low complexity" evidence="6">
    <location>
        <begin position="425"/>
        <end position="434"/>
    </location>
</feature>
<dbReference type="AlphaFoldDB" id="A0A931G4W4"/>
<dbReference type="GO" id="GO:0005886">
    <property type="term" value="C:plasma membrane"/>
    <property type="evidence" value="ECO:0007669"/>
    <property type="project" value="UniProtKB-SubCell"/>
</dbReference>
<evidence type="ECO:0000256" key="7">
    <source>
        <dbReference type="SAM" id="Phobius"/>
    </source>
</evidence>
<evidence type="ECO:0000256" key="4">
    <source>
        <dbReference type="ARBA" id="ARBA00022989"/>
    </source>
</evidence>
<dbReference type="EMBL" id="JADQTO010000016">
    <property type="protein sequence ID" value="MBG0565679.1"/>
    <property type="molecule type" value="Genomic_DNA"/>
</dbReference>
<dbReference type="RefSeq" id="WP_196417457.1">
    <property type="nucleotide sequence ID" value="NZ_JADQTO010000016.1"/>
</dbReference>
<comment type="subcellular location">
    <subcellularLocation>
        <location evidence="1">Cell membrane</location>
        <topology evidence="1">Multi-pass membrane protein</topology>
    </subcellularLocation>
</comment>
<feature type="region of interest" description="Disordered" evidence="6">
    <location>
        <begin position="425"/>
        <end position="483"/>
    </location>
</feature>
<feature type="transmembrane region" description="Helical" evidence="7">
    <location>
        <begin position="348"/>
        <end position="367"/>
    </location>
</feature>
<evidence type="ECO:0000256" key="1">
    <source>
        <dbReference type="ARBA" id="ARBA00004651"/>
    </source>
</evidence>
<evidence type="ECO:0000256" key="2">
    <source>
        <dbReference type="ARBA" id="ARBA00022475"/>
    </source>
</evidence>
<feature type="transmembrane region" description="Helical" evidence="7">
    <location>
        <begin position="141"/>
        <end position="160"/>
    </location>
</feature>
<dbReference type="PANTHER" id="PTHR30250:SF11">
    <property type="entry name" value="O-ANTIGEN TRANSPORTER-RELATED"/>
    <property type="match status" value="1"/>
</dbReference>
<evidence type="ECO:0000256" key="3">
    <source>
        <dbReference type="ARBA" id="ARBA00022692"/>
    </source>
</evidence>
<dbReference type="Proteomes" id="UP000598146">
    <property type="component" value="Unassembled WGS sequence"/>
</dbReference>
<feature type="compositionally biased region" description="Polar residues" evidence="6">
    <location>
        <begin position="435"/>
        <end position="447"/>
    </location>
</feature>
<dbReference type="PANTHER" id="PTHR30250">
    <property type="entry name" value="PST FAMILY PREDICTED COLANIC ACID TRANSPORTER"/>
    <property type="match status" value="1"/>
</dbReference>
<protein>
    <submittedName>
        <fullName evidence="8">Lipopolysaccharide biosynthesis protein</fullName>
    </submittedName>
</protein>
<accession>A0A931G4W4</accession>
<evidence type="ECO:0000256" key="6">
    <source>
        <dbReference type="SAM" id="MobiDB-lite"/>
    </source>
</evidence>
<feature type="transmembrane region" description="Helical" evidence="7">
    <location>
        <begin position="166"/>
        <end position="185"/>
    </location>
</feature>
<gene>
    <name evidence="8" type="ORF">I4J89_29935</name>
</gene>
<feature type="transmembrane region" description="Helical" evidence="7">
    <location>
        <begin position="206"/>
        <end position="231"/>
    </location>
</feature>
<feature type="transmembrane region" description="Helical" evidence="7">
    <location>
        <begin position="80"/>
        <end position="103"/>
    </location>
</feature>
<keyword evidence="5 7" id="KW-0472">Membrane</keyword>
<evidence type="ECO:0000313" key="8">
    <source>
        <dbReference type="EMBL" id="MBG0565679.1"/>
    </source>
</evidence>
<feature type="transmembrane region" description="Helical" evidence="7">
    <location>
        <begin position="109"/>
        <end position="129"/>
    </location>
</feature>
<dbReference type="InterPro" id="IPR050833">
    <property type="entry name" value="Poly_Biosynth_Transport"/>
</dbReference>
<feature type="transmembrane region" description="Helical" evidence="7">
    <location>
        <begin position="39"/>
        <end position="60"/>
    </location>
</feature>
<comment type="caution">
    <text evidence="8">The sequence shown here is derived from an EMBL/GenBank/DDBJ whole genome shotgun (WGS) entry which is preliminary data.</text>
</comment>